<dbReference type="InterPro" id="IPR036873">
    <property type="entry name" value="Rhodanese-like_dom_sf"/>
</dbReference>
<dbReference type="EMBL" id="QENZ01000005">
    <property type="protein sequence ID" value="PVX49852.1"/>
    <property type="molecule type" value="Genomic_DNA"/>
</dbReference>
<dbReference type="CDD" id="cd00158">
    <property type="entry name" value="RHOD"/>
    <property type="match status" value="1"/>
</dbReference>
<gene>
    <name evidence="3" type="ORF">C7377_1490</name>
</gene>
<dbReference type="RefSeq" id="WP_116496715.1">
    <property type="nucleotide sequence ID" value="NZ_QENZ01000005.1"/>
</dbReference>
<keyword evidence="1" id="KW-0732">Signal</keyword>
<proteinExistence type="predicted"/>
<dbReference type="GO" id="GO:0004792">
    <property type="term" value="F:thiosulfate-cyanide sulfurtransferase activity"/>
    <property type="evidence" value="ECO:0007669"/>
    <property type="project" value="TreeGrafter"/>
</dbReference>
<evidence type="ECO:0000256" key="1">
    <source>
        <dbReference type="SAM" id="SignalP"/>
    </source>
</evidence>
<name>A0A7L4UMT8_BALHA</name>
<feature type="chain" id="PRO_5029467166" evidence="1">
    <location>
        <begin position="20"/>
        <end position="156"/>
    </location>
</feature>
<feature type="signal peptide" evidence="1">
    <location>
        <begin position="1"/>
        <end position="19"/>
    </location>
</feature>
<protein>
    <submittedName>
        <fullName evidence="3">Rhodanese-related sulfurtransferase</fullName>
    </submittedName>
</protein>
<dbReference type="Proteomes" id="UP000251835">
    <property type="component" value="Unassembled WGS sequence"/>
</dbReference>
<sequence>MLKKVLTLIITLLPVLLFSQDVDENIKTGKQIVQENKDKVTQISAEQLHEMIESGENITILDVRTEKERMIGHINNSKWIPRGMLEFKVQEVLKDADADIVVYCKSGGRSLLSATTLKELGYKNVFILSGGIKSWRKNGYLLCNENGMFQYMTIEK</sequence>
<reference evidence="3 4" key="1">
    <citation type="submission" date="2018-05" db="EMBL/GenBank/DDBJ databases">
        <title>Genomic Encyclopedia of Type Strains, Phase IV (KMG-IV): sequencing the most valuable type-strain genomes for metagenomic binning, comparative biology and taxonomic classification.</title>
        <authorList>
            <person name="Goeker M."/>
        </authorList>
    </citation>
    <scope>NUCLEOTIDE SEQUENCE [LARGE SCALE GENOMIC DNA]</scope>
    <source>
        <strain evidence="3 4">DSM 28579</strain>
    </source>
</reference>
<dbReference type="SMART" id="SM00450">
    <property type="entry name" value="RHOD"/>
    <property type="match status" value="1"/>
</dbReference>
<dbReference type="Gene3D" id="3.40.250.10">
    <property type="entry name" value="Rhodanese-like domain"/>
    <property type="match status" value="1"/>
</dbReference>
<accession>A0A7L4UMT8</accession>
<evidence type="ECO:0000259" key="2">
    <source>
        <dbReference type="PROSITE" id="PS50206"/>
    </source>
</evidence>
<feature type="domain" description="Rhodanese" evidence="2">
    <location>
        <begin position="54"/>
        <end position="144"/>
    </location>
</feature>
<organism evidence="3 4">
    <name type="scientific">Balneicella halophila</name>
    <dbReference type="NCBI Taxonomy" id="1537566"/>
    <lineage>
        <taxon>Bacteria</taxon>
        <taxon>Pseudomonadati</taxon>
        <taxon>Bacteroidota</taxon>
        <taxon>Bacteroidia</taxon>
        <taxon>Bacteroidales</taxon>
        <taxon>Balneicellaceae</taxon>
        <taxon>Balneicella</taxon>
    </lineage>
</organism>
<evidence type="ECO:0000313" key="3">
    <source>
        <dbReference type="EMBL" id="PVX49852.1"/>
    </source>
</evidence>
<dbReference type="PANTHER" id="PTHR44086">
    <property type="entry name" value="THIOSULFATE SULFURTRANSFERASE RDL2, MITOCHONDRIAL-RELATED"/>
    <property type="match status" value="1"/>
</dbReference>
<dbReference type="SUPFAM" id="SSF52821">
    <property type="entry name" value="Rhodanese/Cell cycle control phosphatase"/>
    <property type="match status" value="1"/>
</dbReference>
<dbReference type="PROSITE" id="PS50206">
    <property type="entry name" value="RHODANESE_3"/>
    <property type="match status" value="1"/>
</dbReference>
<dbReference type="PANTHER" id="PTHR44086:SF13">
    <property type="entry name" value="THIOSULFATE SULFURTRANSFERASE PSPE"/>
    <property type="match status" value="1"/>
</dbReference>
<keyword evidence="3" id="KW-0808">Transferase</keyword>
<dbReference type="InterPro" id="IPR001763">
    <property type="entry name" value="Rhodanese-like_dom"/>
</dbReference>
<keyword evidence="4" id="KW-1185">Reference proteome</keyword>
<dbReference type="AlphaFoldDB" id="A0A7L4UMT8"/>
<dbReference type="OrthoDB" id="1450994at2"/>
<evidence type="ECO:0000313" key="4">
    <source>
        <dbReference type="Proteomes" id="UP000251835"/>
    </source>
</evidence>
<comment type="caution">
    <text evidence="3">The sequence shown here is derived from an EMBL/GenBank/DDBJ whole genome shotgun (WGS) entry which is preliminary data.</text>
</comment>
<dbReference type="Pfam" id="PF00581">
    <property type="entry name" value="Rhodanese"/>
    <property type="match status" value="1"/>
</dbReference>